<gene>
    <name evidence="2" type="ORF">KPH14_010770</name>
</gene>
<accession>A0AAD9RHW4</accession>
<evidence type="ECO:0000313" key="2">
    <source>
        <dbReference type="EMBL" id="KAK2580005.1"/>
    </source>
</evidence>
<proteinExistence type="predicted"/>
<dbReference type="EMBL" id="JAIFRP010000064">
    <property type="protein sequence ID" value="KAK2580005.1"/>
    <property type="molecule type" value="Genomic_DNA"/>
</dbReference>
<name>A0AAD9RHW4_9HYME</name>
<dbReference type="Proteomes" id="UP001258017">
    <property type="component" value="Unassembled WGS sequence"/>
</dbReference>
<reference evidence="2" key="1">
    <citation type="submission" date="2021-08" db="EMBL/GenBank/DDBJ databases">
        <authorList>
            <person name="Misof B."/>
            <person name="Oliver O."/>
            <person name="Podsiadlowski L."/>
            <person name="Donath A."/>
            <person name="Peters R."/>
            <person name="Mayer C."/>
            <person name="Rust J."/>
            <person name="Gunkel S."/>
            <person name="Lesny P."/>
            <person name="Martin S."/>
            <person name="Oeyen J.P."/>
            <person name="Petersen M."/>
            <person name="Panagiotis P."/>
            <person name="Wilbrandt J."/>
            <person name="Tanja T."/>
        </authorList>
    </citation>
    <scope>NUCLEOTIDE SEQUENCE</scope>
    <source>
        <strain evidence="2">GBR_01_08_01A</strain>
        <tissue evidence="2">Thorax + abdomen</tissue>
    </source>
</reference>
<protein>
    <submittedName>
        <fullName evidence="2">Uncharacterized protein</fullName>
    </submittedName>
</protein>
<keyword evidence="3" id="KW-1185">Reference proteome</keyword>
<organism evidence="2 3">
    <name type="scientific">Odynerus spinipes</name>
    <dbReference type="NCBI Taxonomy" id="1348599"/>
    <lineage>
        <taxon>Eukaryota</taxon>
        <taxon>Metazoa</taxon>
        <taxon>Ecdysozoa</taxon>
        <taxon>Arthropoda</taxon>
        <taxon>Hexapoda</taxon>
        <taxon>Insecta</taxon>
        <taxon>Pterygota</taxon>
        <taxon>Neoptera</taxon>
        <taxon>Endopterygota</taxon>
        <taxon>Hymenoptera</taxon>
        <taxon>Apocrita</taxon>
        <taxon>Aculeata</taxon>
        <taxon>Vespoidea</taxon>
        <taxon>Vespidae</taxon>
        <taxon>Eumeninae</taxon>
        <taxon>Odynerus</taxon>
    </lineage>
</organism>
<dbReference type="AlphaFoldDB" id="A0AAD9RHW4"/>
<comment type="caution">
    <text evidence="2">The sequence shown here is derived from an EMBL/GenBank/DDBJ whole genome shotgun (WGS) entry which is preliminary data.</text>
</comment>
<reference evidence="2" key="2">
    <citation type="journal article" date="2023" name="Commun. Biol.">
        <title>Intrasexual cuticular hydrocarbon dimorphism in a wasp sheds light on hydrocarbon biosynthesis genes in Hymenoptera.</title>
        <authorList>
            <person name="Moris V.C."/>
            <person name="Podsiadlowski L."/>
            <person name="Martin S."/>
            <person name="Oeyen J.P."/>
            <person name="Donath A."/>
            <person name="Petersen M."/>
            <person name="Wilbrandt J."/>
            <person name="Misof B."/>
            <person name="Liedtke D."/>
            <person name="Thamm M."/>
            <person name="Scheiner R."/>
            <person name="Schmitt T."/>
            <person name="Niehuis O."/>
        </authorList>
    </citation>
    <scope>NUCLEOTIDE SEQUENCE</scope>
    <source>
        <strain evidence="2">GBR_01_08_01A</strain>
    </source>
</reference>
<feature type="region of interest" description="Disordered" evidence="1">
    <location>
        <begin position="109"/>
        <end position="129"/>
    </location>
</feature>
<sequence>MSFERTASATEKLALEEAGRVLREEAIRDSCGRLRDLPIGIPIATHTTVPARCTIATQTDVSGLRTCDASTQADPEEDMVRYDAYGIPIFDDRGYGKVGHIQPLGEDFRRRNGPLPKAPSVETVWDRYD</sequence>
<evidence type="ECO:0000313" key="3">
    <source>
        <dbReference type="Proteomes" id="UP001258017"/>
    </source>
</evidence>
<evidence type="ECO:0000256" key="1">
    <source>
        <dbReference type="SAM" id="MobiDB-lite"/>
    </source>
</evidence>